<organism evidence="9 10">
    <name type="scientific">Amphimedon queenslandica</name>
    <name type="common">Sponge</name>
    <dbReference type="NCBI Taxonomy" id="400682"/>
    <lineage>
        <taxon>Eukaryota</taxon>
        <taxon>Metazoa</taxon>
        <taxon>Porifera</taxon>
        <taxon>Demospongiae</taxon>
        <taxon>Heteroscleromorpha</taxon>
        <taxon>Haplosclerida</taxon>
        <taxon>Niphatidae</taxon>
        <taxon>Amphimedon</taxon>
    </lineage>
</organism>
<evidence type="ECO:0000259" key="8">
    <source>
        <dbReference type="PROSITE" id="PS50923"/>
    </source>
</evidence>
<evidence type="ECO:0000256" key="6">
    <source>
        <dbReference type="SAM" id="MobiDB-lite"/>
    </source>
</evidence>
<feature type="region of interest" description="Disordered" evidence="6">
    <location>
        <begin position="1804"/>
        <end position="1823"/>
    </location>
</feature>
<dbReference type="Pfam" id="PF00084">
    <property type="entry name" value="Sushi"/>
    <property type="match status" value="1"/>
</dbReference>
<protein>
    <recommendedName>
        <fullName evidence="8">Sushi domain-containing protein</fullName>
    </recommendedName>
</protein>
<name>A0AAN0JGV8_AMPQE</name>
<dbReference type="GeneID" id="109584554"/>
<feature type="chain" id="PRO_5042890714" description="Sushi domain-containing protein" evidence="7">
    <location>
        <begin position="27"/>
        <end position="3497"/>
    </location>
</feature>
<keyword evidence="10" id="KW-1185">Reference proteome</keyword>
<dbReference type="SUPFAM" id="SSF49265">
    <property type="entry name" value="Fibronectin type III"/>
    <property type="match status" value="2"/>
</dbReference>
<dbReference type="CDD" id="cd00033">
    <property type="entry name" value="CCP"/>
    <property type="match status" value="1"/>
</dbReference>
<evidence type="ECO:0000256" key="7">
    <source>
        <dbReference type="SAM" id="SignalP"/>
    </source>
</evidence>
<evidence type="ECO:0000256" key="1">
    <source>
        <dbReference type="ARBA" id="ARBA00004613"/>
    </source>
</evidence>
<keyword evidence="5" id="KW-0768">Sushi</keyword>
<evidence type="ECO:0000256" key="5">
    <source>
        <dbReference type="PROSITE-ProRule" id="PRU00302"/>
    </source>
</evidence>
<dbReference type="SMART" id="SM00032">
    <property type="entry name" value="CCP"/>
    <property type="match status" value="1"/>
</dbReference>
<comment type="subcellular location">
    <subcellularLocation>
        <location evidence="1">Secreted</location>
    </subcellularLocation>
</comment>
<dbReference type="PROSITE" id="PS01186">
    <property type="entry name" value="EGF_2"/>
    <property type="match status" value="1"/>
</dbReference>
<dbReference type="PANTHER" id="PTHR16897:SF2">
    <property type="entry name" value="OS03G0226600 PROTEIN"/>
    <property type="match status" value="1"/>
</dbReference>
<reference evidence="10" key="1">
    <citation type="journal article" date="2010" name="Nature">
        <title>The Amphimedon queenslandica genome and the evolution of animal complexity.</title>
        <authorList>
            <person name="Srivastava M."/>
            <person name="Simakov O."/>
            <person name="Chapman J."/>
            <person name="Fahey B."/>
            <person name="Gauthier M.E."/>
            <person name="Mitros T."/>
            <person name="Richards G.S."/>
            <person name="Conaco C."/>
            <person name="Dacre M."/>
            <person name="Hellsten U."/>
            <person name="Larroux C."/>
            <person name="Putnam N.H."/>
            <person name="Stanke M."/>
            <person name="Adamska M."/>
            <person name="Darling A."/>
            <person name="Degnan S.M."/>
            <person name="Oakley T.H."/>
            <person name="Plachetzki D.C."/>
            <person name="Zhai Y."/>
            <person name="Adamski M."/>
            <person name="Calcino A."/>
            <person name="Cummins S.F."/>
            <person name="Goodstein D.M."/>
            <person name="Harris C."/>
            <person name="Jackson D.J."/>
            <person name="Leys S.P."/>
            <person name="Shu S."/>
            <person name="Woodcroft B.J."/>
            <person name="Vervoort M."/>
            <person name="Kosik K.S."/>
            <person name="Manning G."/>
            <person name="Degnan B.M."/>
            <person name="Rokhsar D.S."/>
        </authorList>
    </citation>
    <scope>NUCLEOTIDE SEQUENCE [LARGE SCALE GENOMIC DNA]</scope>
</reference>
<feature type="domain" description="Sushi" evidence="8">
    <location>
        <begin position="190"/>
        <end position="248"/>
    </location>
</feature>
<dbReference type="RefSeq" id="XP_019855888.1">
    <property type="nucleotide sequence ID" value="XM_020000329.1"/>
</dbReference>
<dbReference type="Proteomes" id="UP000007879">
    <property type="component" value="Unassembled WGS sequence"/>
</dbReference>
<comment type="similarity">
    <text evidence="2">Belongs to the dermatopontin family.</text>
</comment>
<feature type="signal peptide" evidence="7">
    <location>
        <begin position="1"/>
        <end position="26"/>
    </location>
</feature>
<comment type="caution">
    <text evidence="5">Lacks conserved residue(s) required for the propagation of feature annotation.</text>
</comment>
<keyword evidence="4" id="KW-1015">Disulfide bond</keyword>
<evidence type="ECO:0000256" key="4">
    <source>
        <dbReference type="ARBA" id="ARBA00023157"/>
    </source>
</evidence>
<dbReference type="EnsemblMetazoa" id="XM_020000329.1">
    <property type="protein sequence ID" value="XP_019855888.1"/>
    <property type="gene ID" value="LOC109584554"/>
</dbReference>
<proteinExistence type="inferred from homology"/>
<dbReference type="InterPro" id="IPR000436">
    <property type="entry name" value="Sushi_SCR_CCP_dom"/>
</dbReference>
<reference evidence="9" key="2">
    <citation type="submission" date="2024-06" db="UniProtKB">
        <authorList>
            <consortium name="EnsemblMetazoa"/>
        </authorList>
    </citation>
    <scope>IDENTIFICATION</scope>
</reference>
<dbReference type="KEGG" id="aqu:109584554"/>
<dbReference type="PANTHER" id="PTHR16897">
    <property type="entry name" value="OS10G0105400 PROTEIN"/>
    <property type="match status" value="1"/>
</dbReference>
<dbReference type="Pfam" id="PF14704">
    <property type="entry name" value="DERM"/>
    <property type="match status" value="1"/>
</dbReference>
<dbReference type="PROSITE" id="PS50923">
    <property type="entry name" value="SUSHI"/>
    <property type="match status" value="1"/>
</dbReference>
<sequence length="3497" mass="382430">MNMQMRGGCFCLFISVALVLLELSSAQGNHEWSGFVNTLQSSFDYQCPGGLAVTGLASIFDDPVNDRRWEFSCGTGGNVANVSSQCILQSPIHVIRNDINYECPGNSYMSGFSAAYSLSDEDRLWSPYCCSRNYSTLINCHTLTSNWENLLEGDLNWTTTSDRVVTGMTSFFSAFNRDRRWRFKQCKIQVSCGDPGIPENAVREGDSFLYTDTVRFTCNNGYYLYSGDNERTCQDTGLWSGIQPTCTLCTNIENCADIRCTTDSDQYCFECESNYGAALGESAYRNLNTSCEAYCSWLGGFCYPGDCPVGPTSCNCSAGFSGPDCLNIDARPELESCSFSVSSLSSPVACSINHTNVSYINTNPTSLTGNWEALYNGPSPPPLRPAYVDGYAVGISQTMIIVSVYRHDSYPTDAASMTEHECITADVSQDAPLSSLVSCTGSATATQLLNHTFLHGDWIKLEAFISNGGYLNITNLDTNDTVTHYYAGSPISPYSLLLLDTRPPVHCSVVPSRTCLTDQGSPLRESLIHDDLSVLWGGWGDDPAGVQKYEIEIYKLVYDSGTELLDKAASSSFTEDIVHDGSSNSYRREYSLPDQGPYSIVLIITDNSGNDQYTRRIIVYDADSELLEDSSFPLIAVGGFPETRGPAGSGYWHNSTTVPITVSGVGHFYNTNLKTSNWLAPVANHTPPIPSIYDDTDTAGVPNALGITSLAYTYFTDEVGGASPGAIAQPATFLNPTDDLSLSAVEISVPDLEDGVSVSIWFEARDFKENPPAHEKVLVHVDSSPPVLGGLGLMREGVDELLVLYGSQALEDLVILFNARDDHSGLYEIEWSIVSNGVTIARGDIPITNYERETCLVDSDCVCDSVGHCHKVSYSFSPPSSSFLSSPLAKHDTDYLIIVTATNHAQLSTTLTQQFTVDLTPPLTGSIFETTANRNLLDIDYTSSMTFSINWSGFFDRETDILLYQYIVSSGCSPQNSFQYPGTGMSLLNTNSTSVIWTASTPGVYHTTVVAYNKAYLPSSPVCSDGIIIDQARPRFEGVVIPGGVVREGLVRLDSGEVWFIDADRERSLVDGYDTTCINNSALINSEQLDTIPIKYNKSLPFLVPPSLCSLSVPFQDIIYTPLDTALNISWVVTDENGIYDYQIGVASNQSGLPDILPTVSTGRHAHFTVQGETFMSGVSFYVALEAVDLSGHTSSVLVGPVIIDTSPPIINDSISLAPPTFDNEFYLIYWEEDSFYDKEDLFTLDRYEYAIGRFPYGTDVLPFSSLPPPSPSCPLTPYCITIPLHSLLPGNQYHVTLKVSNTGNLATYVPVDPFIVPWPLQDCLSVYEHVDSAPFYSLPQSIDIDLIFTDDPPLTVSWRGLEDSHLDARFFVALGTRPGLTDVAGLKPVPLGRNSYTFNGLLLETGSSYYSLLVANNSISSVNQTSDGFLYLPLTTDNQLAFIWDGWSDLYDEDYQLSSTAVTCHWFYPDAITSHLSHYEWALFRVLGHDSSNVSLVSDYINTGPNEYGMRLSELEHGVMYLTAVRACFKSGCLEPRFSDGFYVATPPVTPTTAPLIAEYGNGVLNVNWSGFADPELAYYEWSIEGEREEEKGLVRDWERVAANVTHISLSFPLETSPSHQWTYSVILRAFNRAGLSSSARSLIAIIEGASPTGYIVYDINTNILIPTAEDWMSQDFSVTTYYDIDHTPSGHTLAAVWPQLRFKSYQYSISETRSFIPCQEPYPTACNETINNGAVVSGLDLSHGRVYYFCVRGLAEDAYSPSPSGPRTATVCSDGVVIDLTPPTGGCVQIVPVHSIEELPELKSEERVPVSSGSGQEEGRPGVSGIYSSWAHSCSDQYGSQSSTSELRLVWDWFQDIEQYRNEPFVYGVSDYEYSIGTSPGHQDIVRYTSVGVARSVIVSGLSLTPGLTYYASIRATDQVGRKTIITSQGLTIDSTPPSFGRVWLTPDTIPLNTTQGLRPNWDLIIDPESNVGAIQWSLGSASGHSDIIPWTSTNSTVSLSSLINVSLGDGQPLVLNVLAINNAGLSLIRSSSLIYYDSTPPCPSRVFDGLRPTDSGFLDLDYTYNHTHLSAHWNSFSDPHTSMSWYEWSIGTCQGCGDVIPFGNVGLVTESTVRYSYRQGGLYYISVRGCSFYSGCTTAHSDGVLVDVIPPITPVLHHGLPGSSLQIQPSRHTLIVNWNTATGYQSKLSHCSYSVGTSPDDSTYLLPTEAPASINSLIITSPFLSSHLLPVNRTVYVTLVITSRSGLTSTSHSPGVFISNVPPTLISTPVINVEWAGSLVGGSQYTSSVLRFDWNFTDTYTSITQYFFTLYSHEGTYQLINESHTYNIQYATIANLNLKDGDRLRGLVRACNQAGLCQTGFTNRFVLVDSSPPIDGYFAVGTSSSAPLPWSIEDGMSWINHDHYSFLNLTFTGFSDRHSGVSEYWATVGSGYGMSDLFRPSSPLTVREHPMENLVYMSTLQLSRALSLSEELHVWIWAVNEVGRQSHVVTGTFKVGGDSNEVGNLELLRSQSCPVVSCEGHCTCSERGHHCDRPVNATCREMDSSSLPPDMNVISLTLSSQLAANVPPLFTTVTDVLSGHIRPVTSSPSYQWVEWSIGEASQGAGSGLIDSSSEPIWFPLPLGSGRPIFDVSPRYPLIQGNTYSFRARVWYNDTHYSIFSSEGALVDSTNPIVFNGYRVGEYNQYSSIEIDYTQVTSSLLVKWMNVFSRRYSGSHTLFYVGLGDSLLSDNVHRLTLVGNVTSYNITSLRLRDNRKYYVIVQGITPSGVYALSGSDGVSVDTSPPLSGSVFIVNKGAPYHSTLAISNRTAVSLRLLGFHDPQSFIRGFEVGIAKPDELITSYVSIGLNLSPTLTGLDLEDGSTYRVSVKAISGAGAASITYSSHFIVDSTPPGSFNASYVPIVTESFETLGEEPNLNITDSLLRLGWELDPGSATFISSSTDLHSAALPDGTAAIELNGCISRDITTDPTLHYYLSFYILVTQGETVTFSVPCSYNEDVMCSKALSTQPLDSNRSRSSDIIRYWSRVQYSYYQLMGSVFNLRICSQNSPLTIDNIMLEHQSLSSISDQLVIKAHDLAHSSSLSSLLLHVFDPQSGMQKITYAIGTFPTGIQLQEHRYISPLDPVIYPNLYLPSIEASMTIYITVIATNFAGLTTRFLSPPIILDRSPPVSLTRPGVKEILVTGGPDIDYTLSSSVWVDWSDVVDGESGIQHCQWGLGSSHGLSDISSFNVTHSTSAVSTILSLPHGTGLYSIVSCINNAGQSSTFISDGITLLQNPPSHQLASLIISSPDSYQYESRSGHIPTDSMLLIWSGFGSNFPLRYQVRMIRSDSAAGLSDDEGWCDVGPVQQLSLSDMNISANIEYDVQVRAFVVEGLWSQPLSGSFTIVPTPPVWNKGIPLNASWTGSNRLTLEWSNVFSSPSSLTYEVSLGFQVGDTSFQRWASPVQEVEGERIVIINRRLRSSGQYVLALNALSSNGLSTTANYVLDESIAIPIDV</sequence>
<evidence type="ECO:0000256" key="2">
    <source>
        <dbReference type="ARBA" id="ARBA00008712"/>
    </source>
</evidence>
<dbReference type="InterPro" id="IPR036116">
    <property type="entry name" value="FN3_sf"/>
</dbReference>
<evidence type="ECO:0000313" key="9">
    <source>
        <dbReference type="EnsemblMetazoa" id="XP_019855888.1"/>
    </source>
</evidence>
<keyword evidence="7" id="KW-0732">Signal</keyword>
<dbReference type="SUPFAM" id="SSF57535">
    <property type="entry name" value="Complement control module/SCR domain"/>
    <property type="match status" value="1"/>
</dbReference>
<dbReference type="Gene3D" id="2.10.70.10">
    <property type="entry name" value="Complement Module, domain 1"/>
    <property type="match status" value="1"/>
</dbReference>
<dbReference type="GO" id="GO:0005576">
    <property type="term" value="C:extracellular region"/>
    <property type="evidence" value="ECO:0007669"/>
    <property type="project" value="UniProtKB-SubCell"/>
</dbReference>
<accession>A0AAN0JGV8</accession>
<keyword evidence="3" id="KW-0964">Secreted</keyword>
<evidence type="ECO:0000256" key="3">
    <source>
        <dbReference type="ARBA" id="ARBA00022525"/>
    </source>
</evidence>
<dbReference type="InterPro" id="IPR035976">
    <property type="entry name" value="Sushi/SCR/CCP_sf"/>
</dbReference>
<evidence type="ECO:0000313" key="10">
    <source>
        <dbReference type="Proteomes" id="UP000007879"/>
    </source>
</evidence>
<dbReference type="InterPro" id="IPR000742">
    <property type="entry name" value="EGF"/>
</dbReference>
<dbReference type="InterPro" id="IPR026645">
    <property type="entry name" value="Dermatopontin"/>
</dbReference>